<dbReference type="OrthoDB" id="344479at2"/>
<comment type="caution">
    <text evidence="3">The sequence shown here is derived from an EMBL/GenBank/DDBJ whole genome shotgun (WGS) entry which is preliminary data.</text>
</comment>
<evidence type="ECO:0000256" key="2">
    <source>
        <dbReference type="SAM" id="Phobius"/>
    </source>
</evidence>
<sequence>MPKENELEEDFLNEEDQEIQESLLEDDGDLFDEDGDEEHSKVNRKQILSLVTIAIVSFFVFTLFIFPLNEIVRSVLIKTGKETGIFMDAKEIHFPMIGRKSFDSFVASFPTGTSIKAEEVSLGISLLGLLQSRLDGDANIGYFNFEGSEWAMSIQTLEIPLRLSPIDDKITKWNGEGEIDLSGGKIKESAEIPFLGSLKGTDIRKANVLFKIRSGKLLIERGSLESSLAKFQFQGVVRLSDTFSFSQLDLKVCFTLTEKFAQERQDLVGMVALLPQEGGKTCIPIRGTFSAPKVDLPNLNQLGGGGAPKAEDTSIEPAPVP</sequence>
<dbReference type="NCBIfam" id="TIGR04411">
    <property type="entry name" value="T2SS_GspN_Lepto"/>
    <property type="match status" value="1"/>
</dbReference>
<protein>
    <submittedName>
        <fullName evidence="3">Type II secretion system protein GspN</fullName>
    </submittedName>
</protein>
<dbReference type="EMBL" id="RQGP01000022">
    <property type="protein sequence ID" value="TGL90532.1"/>
    <property type="molecule type" value="Genomic_DNA"/>
</dbReference>
<keyword evidence="2" id="KW-0812">Transmembrane</keyword>
<accession>A0A4Z1A787</accession>
<keyword evidence="4" id="KW-1185">Reference proteome</keyword>
<feature type="transmembrane region" description="Helical" evidence="2">
    <location>
        <begin position="47"/>
        <end position="68"/>
    </location>
</feature>
<proteinExistence type="predicted"/>
<reference evidence="3" key="1">
    <citation type="journal article" date="2019" name="PLoS Negl. Trop. Dis.">
        <title>Revisiting the worldwide diversity of Leptospira species in the environment.</title>
        <authorList>
            <person name="Vincent A.T."/>
            <person name="Schiettekatte O."/>
            <person name="Bourhy P."/>
            <person name="Veyrier F.J."/>
            <person name="Picardeau M."/>
        </authorList>
    </citation>
    <scope>NUCLEOTIDE SEQUENCE [LARGE SCALE GENOMIC DNA]</scope>
    <source>
        <strain evidence="3">201702422</strain>
    </source>
</reference>
<dbReference type="Proteomes" id="UP000298263">
    <property type="component" value="Unassembled WGS sequence"/>
</dbReference>
<evidence type="ECO:0000313" key="4">
    <source>
        <dbReference type="Proteomes" id="UP000298263"/>
    </source>
</evidence>
<organism evidence="3 4">
    <name type="scientific">Leptospira congkakensis</name>
    <dbReference type="NCBI Taxonomy" id="2484932"/>
    <lineage>
        <taxon>Bacteria</taxon>
        <taxon>Pseudomonadati</taxon>
        <taxon>Spirochaetota</taxon>
        <taxon>Spirochaetia</taxon>
        <taxon>Leptospirales</taxon>
        <taxon>Leptospiraceae</taxon>
        <taxon>Leptospira</taxon>
    </lineage>
</organism>
<dbReference type="AlphaFoldDB" id="A0A4Z1A787"/>
<evidence type="ECO:0000256" key="1">
    <source>
        <dbReference type="SAM" id="MobiDB-lite"/>
    </source>
</evidence>
<name>A0A4Z1A787_9LEPT</name>
<keyword evidence="2" id="KW-0472">Membrane</keyword>
<evidence type="ECO:0000313" key="3">
    <source>
        <dbReference type="EMBL" id="TGL90532.1"/>
    </source>
</evidence>
<feature type="region of interest" description="Disordered" evidence="1">
    <location>
        <begin position="300"/>
        <end position="321"/>
    </location>
</feature>
<gene>
    <name evidence="3" type="primary">gspN</name>
    <name evidence="3" type="ORF">EHQ69_11395</name>
</gene>
<keyword evidence="2" id="KW-1133">Transmembrane helix</keyword>
<dbReference type="InterPro" id="IPR030925">
    <property type="entry name" value="T2SS_GspN_Lepto"/>
</dbReference>
<dbReference type="RefSeq" id="WP_135583496.1">
    <property type="nucleotide sequence ID" value="NZ_RQGO01000005.1"/>
</dbReference>